<dbReference type="GO" id="GO:0008270">
    <property type="term" value="F:zinc ion binding"/>
    <property type="evidence" value="ECO:0007669"/>
    <property type="project" value="InterPro"/>
</dbReference>
<protein>
    <submittedName>
        <fullName evidence="2">Xylose isomerase-like TIM barrel</fullName>
    </submittedName>
</protein>
<organism evidence="2 3">
    <name type="scientific">Marinactinospora thermotolerans DSM 45154</name>
    <dbReference type="NCBI Taxonomy" id="1122192"/>
    <lineage>
        <taxon>Bacteria</taxon>
        <taxon>Bacillati</taxon>
        <taxon>Actinomycetota</taxon>
        <taxon>Actinomycetes</taxon>
        <taxon>Streptosporangiales</taxon>
        <taxon>Nocardiopsidaceae</taxon>
        <taxon>Marinactinospora</taxon>
    </lineage>
</organism>
<sequence length="390" mass="42192">MRLRHPDGTLVHVAYCTNVHPAEDLDGVVEQLRRYAAPVRATLGLPRLGLGLWLPAPLAHRLARDPGETARLRAALTGSGLEVVTLNAFPYSGFHDPVVKGRVYRPDWTEPERLAYTLDCARVLTELLPDEARRGSVSTLPLAWREPWGPRHARLAAANLERLASGLRALAAETGRPVRVGLEPEPGCRVETTGDAARLLAGTDHAHIGVCLDTCHLAVAFEEPERALSRLSAAGLPVVKVQASAAIQAGAPDSPAARSALASFAEDRFLHQVRGSTAEGVRACDDLPEALGDGSVLDGAEPWRVHFHVPLHREPIAPLESTRRHLEQTLSALFGGGTAVTDHLEVETYTWSVLPERQRPRDARGLVDGLAGELAWVRDRLVGLGLKEET</sequence>
<dbReference type="PANTHER" id="PTHR12110">
    <property type="entry name" value="HYDROXYPYRUVATE ISOMERASE"/>
    <property type="match status" value="1"/>
</dbReference>
<dbReference type="InterPro" id="IPR050312">
    <property type="entry name" value="IolE/XylAMocC-like"/>
</dbReference>
<dbReference type="Proteomes" id="UP000190637">
    <property type="component" value="Unassembled WGS sequence"/>
</dbReference>
<dbReference type="GO" id="GO:0016853">
    <property type="term" value="F:isomerase activity"/>
    <property type="evidence" value="ECO:0007669"/>
    <property type="project" value="UniProtKB-KW"/>
</dbReference>
<dbReference type="InterPro" id="IPR013022">
    <property type="entry name" value="Xyl_isomerase-like_TIM-brl"/>
</dbReference>
<dbReference type="PANTHER" id="PTHR12110:SF53">
    <property type="entry name" value="BLR5974 PROTEIN"/>
    <property type="match status" value="1"/>
</dbReference>
<proteinExistence type="predicted"/>
<gene>
    <name evidence="2" type="ORF">SAMN02745673_03783</name>
</gene>
<feature type="domain" description="Xylose isomerase-like TIM barrel" evidence="1">
    <location>
        <begin position="58"/>
        <end position="241"/>
    </location>
</feature>
<dbReference type="PROSITE" id="PS00730">
    <property type="entry name" value="AP_NUCLEASE_F2_2"/>
    <property type="match status" value="1"/>
</dbReference>
<accession>A0A1T4SNY1</accession>
<reference evidence="2 3" key="1">
    <citation type="submission" date="2017-02" db="EMBL/GenBank/DDBJ databases">
        <authorList>
            <person name="Peterson S.W."/>
        </authorList>
    </citation>
    <scope>NUCLEOTIDE SEQUENCE [LARGE SCALE GENOMIC DNA]</scope>
    <source>
        <strain evidence="2 3">DSM 45154</strain>
    </source>
</reference>
<dbReference type="EMBL" id="FUWS01000010">
    <property type="protein sequence ID" value="SKA29883.1"/>
    <property type="molecule type" value="Genomic_DNA"/>
</dbReference>
<dbReference type="STRING" id="1122192.SAMN02745673_03783"/>
<name>A0A1T4SNY1_9ACTN</name>
<evidence type="ECO:0000313" key="2">
    <source>
        <dbReference type="EMBL" id="SKA29883.1"/>
    </source>
</evidence>
<dbReference type="RefSeq" id="WP_078763019.1">
    <property type="nucleotide sequence ID" value="NZ_FUWS01000010.1"/>
</dbReference>
<dbReference type="NCBIfam" id="NF035939">
    <property type="entry name" value="TIM_EboE"/>
    <property type="match status" value="1"/>
</dbReference>
<dbReference type="AlphaFoldDB" id="A0A1T4SNY1"/>
<keyword evidence="2" id="KW-0413">Isomerase</keyword>
<dbReference type="InterPro" id="IPR036237">
    <property type="entry name" value="Xyl_isomerase-like_sf"/>
</dbReference>
<keyword evidence="3" id="KW-1185">Reference proteome</keyword>
<evidence type="ECO:0000313" key="3">
    <source>
        <dbReference type="Proteomes" id="UP000190637"/>
    </source>
</evidence>
<dbReference type="OrthoDB" id="9785907at2"/>
<dbReference type="Gene3D" id="3.20.20.150">
    <property type="entry name" value="Divalent-metal-dependent TIM barrel enzymes"/>
    <property type="match status" value="1"/>
</dbReference>
<dbReference type="Pfam" id="PF01261">
    <property type="entry name" value="AP_endonuc_2"/>
    <property type="match status" value="1"/>
</dbReference>
<evidence type="ECO:0000259" key="1">
    <source>
        <dbReference type="Pfam" id="PF01261"/>
    </source>
</evidence>
<dbReference type="SUPFAM" id="SSF51658">
    <property type="entry name" value="Xylose isomerase-like"/>
    <property type="match status" value="1"/>
</dbReference>
<dbReference type="InterPro" id="IPR018246">
    <property type="entry name" value="AP_endonuc_F2_Zn_BS"/>
</dbReference>